<dbReference type="SUPFAM" id="SSF48403">
    <property type="entry name" value="Ankyrin repeat"/>
    <property type="match status" value="1"/>
</dbReference>
<dbReference type="GO" id="GO:0006915">
    <property type="term" value="P:apoptotic process"/>
    <property type="evidence" value="ECO:0007669"/>
    <property type="project" value="UniProtKB-KW"/>
</dbReference>
<dbReference type="PROSITE" id="PS50297">
    <property type="entry name" value="ANK_REP_REGION"/>
    <property type="match status" value="2"/>
</dbReference>
<feature type="repeat" description="ANK" evidence="3">
    <location>
        <begin position="544"/>
        <end position="576"/>
    </location>
</feature>
<dbReference type="AlphaFoldDB" id="A0A8S1GP80"/>
<dbReference type="PROSITE" id="PS50088">
    <property type="entry name" value="ANK_REPEAT"/>
    <property type="match status" value="2"/>
</dbReference>
<keyword evidence="2" id="KW-0053">Apoptosis</keyword>
<dbReference type="InterPro" id="IPR036770">
    <property type="entry name" value="Ankyrin_rpt-contain_sf"/>
</dbReference>
<dbReference type="Gene3D" id="1.25.40.20">
    <property type="entry name" value="Ankyrin repeat-containing domain"/>
    <property type="match status" value="1"/>
</dbReference>
<accession>A0A8S1GP80</accession>
<dbReference type="Proteomes" id="UP000835052">
    <property type="component" value="Unassembled WGS sequence"/>
</dbReference>
<evidence type="ECO:0000313" key="5">
    <source>
        <dbReference type="Proteomes" id="UP000835052"/>
    </source>
</evidence>
<sequence length="629" mass="71734">MPNEEMGDETIEEIYAASQAIDNALNAEDEKYLLFERAASSQSEKVKLLGIRMLFRYFHHFNRQTESQRILYFALTDRNSNIRKAVIKDLPTLCKNGTFVNQVVDILSQLLIAKDPQELNLVRNALVHLNNDFPKECLCALYNAVNEASKTHERLQILWFFEEKRNKSMTFNQHIIEDLSKKYIKMLDDVEREDVALLFHLLSTTHFLNSIECSKKIADIVVGDPCRFPCAQVILLLKNRMVRMPKNMRHDKEFAGYRNKIAEKIIGVVPTDEMLDMLHYLEDAKVVSGFEIDRVGANLLAETSFEQLSEDMANNFDLFVEKLYRVHYLAQVGFGHQKYLNTMTEWMLSKLSAIELEGVEERQNFYMFLATFSIGTEKKSHDAPYVVTFFNRLWELLPSQAEAAQAAILNESVELESVCVAINNLVDLTPELYELVATTCKEWRLRVSNAIALCRQITANPPPSIKELEEQEHKCQIYRINSIGFFFWKFLGNRCYYFLPPSWLAAPKYACDGLSSKTPTINCNGDLDAVKEKINSSNVHDFVNGRAPIHVAADFGQAEVIKYLISLGADFNAPDKFGITPLLAAVWEGHLEATKVLLSNGAVREVKAPDGTPLIECTENQEIRNLLVS</sequence>
<dbReference type="EMBL" id="CAJGYM010000002">
    <property type="protein sequence ID" value="CAD6185136.1"/>
    <property type="molecule type" value="Genomic_DNA"/>
</dbReference>
<proteinExistence type="inferred from homology"/>
<protein>
    <submittedName>
        <fullName evidence="4">Uncharacterized protein</fullName>
    </submittedName>
</protein>
<evidence type="ECO:0000256" key="3">
    <source>
        <dbReference type="PROSITE-ProRule" id="PRU00023"/>
    </source>
</evidence>
<dbReference type="PANTHER" id="PTHR12758:SF19">
    <property type="entry name" value="APOPTOSIS INHIBITOR 5"/>
    <property type="match status" value="1"/>
</dbReference>
<dbReference type="InterPro" id="IPR016024">
    <property type="entry name" value="ARM-type_fold"/>
</dbReference>
<dbReference type="OrthoDB" id="5815001at2759"/>
<evidence type="ECO:0000313" key="4">
    <source>
        <dbReference type="EMBL" id="CAD6185136.1"/>
    </source>
</evidence>
<reference evidence="4" key="1">
    <citation type="submission" date="2020-10" db="EMBL/GenBank/DDBJ databases">
        <authorList>
            <person name="Kikuchi T."/>
        </authorList>
    </citation>
    <scope>NUCLEOTIDE SEQUENCE</scope>
    <source>
        <strain evidence="4">NKZ352</strain>
    </source>
</reference>
<evidence type="ECO:0000256" key="2">
    <source>
        <dbReference type="ARBA" id="ARBA00022703"/>
    </source>
</evidence>
<organism evidence="4 5">
    <name type="scientific">Caenorhabditis auriculariae</name>
    <dbReference type="NCBI Taxonomy" id="2777116"/>
    <lineage>
        <taxon>Eukaryota</taxon>
        <taxon>Metazoa</taxon>
        <taxon>Ecdysozoa</taxon>
        <taxon>Nematoda</taxon>
        <taxon>Chromadorea</taxon>
        <taxon>Rhabditida</taxon>
        <taxon>Rhabditina</taxon>
        <taxon>Rhabditomorpha</taxon>
        <taxon>Rhabditoidea</taxon>
        <taxon>Rhabditidae</taxon>
        <taxon>Peloderinae</taxon>
        <taxon>Caenorhabditis</taxon>
    </lineage>
</organism>
<dbReference type="PANTHER" id="PTHR12758">
    <property type="entry name" value="APOPTOSIS INHIBITOR 5-RELATED"/>
    <property type="match status" value="1"/>
</dbReference>
<dbReference type="InterPro" id="IPR002110">
    <property type="entry name" value="Ankyrin_rpt"/>
</dbReference>
<keyword evidence="3" id="KW-0040">ANK repeat</keyword>
<dbReference type="Pfam" id="PF12796">
    <property type="entry name" value="Ank_2"/>
    <property type="match status" value="1"/>
</dbReference>
<dbReference type="InterPro" id="IPR008383">
    <property type="entry name" value="API5"/>
</dbReference>
<dbReference type="Pfam" id="PF05918">
    <property type="entry name" value="API5"/>
    <property type="match status" value="1"/>
</dbReference>
<comment type="caution">
    <text evidence="4">The sequence shown here is derived from an EMBL/GenBank/DDBJ whole genome shotgun (WGS) entry which is preliminary data.</text>
</comment>
<evidence type="ECO:0000256" key="1">
    <source>
        <dbReference type="ARBA" id="ARBA00009515"/>
    </source>
</evidence>
<dbReference type="SMART" id="SM00248">
    <property type="entry name" value="ANK"/>
    <property type="match status" value="2"/>
</dbReference>
<name>A0A8S1GP80_9PELO</name>
<feature type="repeat" description="ANK" evidence="3">
    <location>
        <begin position="577"/>
        <end position="602"/>
    </location>
</feature>
<dbReference type="GO" id="GO:0005634">
    <property type="term" value="C:nucleus"/>
    <property type="evidence" value="ECO:0007669"/>
    <property type="project" value="TreeGrafter"/>
</dbReference>
<dbReference type="GO" id="GO:0003723">
    <property type="term" value="F:RNA binding"/>
    <property type="evidence" value="ECO:0007669"/>
    <property type="project" value="TreeGrafter"/>
</dbReference>
<gene>
    <name evidence="4" type="ORF">CAUJ_LOCUS1055</name>
</gene>
<dbReference type="SUPFAM" id="SSF48371">
    <property type="entry name" value="ARM repeat"/>
    <property type="match status" value="1"/>
</dbReference>
<dbReference type="GO" id="GO:0043066">
    <property type="term" value="P:negative regulation of apoptotic process"/>
    <property type="evidence" value="ECO:0007669"/>
    <property type="project" value="TreeGrafter"/>
</dbReference>
<comment type="similarity">
    <text evidence="1">Belongs to the API5 family.</text>
</comment>
<keyword evidence="5" id="KW-1185">Reference proteome</keyword>